<evidence type="ECO:0000256" key="6">
    <source>
        <dbReference type="SAM" id="SignalP"/>
    </source>
</evidence>
<dbReference type="Proteomes" id="UP000606003">
    <property type="component" value="Unassembled WGS sequence"/>
</dbReference>
<gene>
    <name evidence="9" type="ORF">IC234_11600</name>
</gene>
<dbReference type="InterPro" id="IPR012944">
    <property type="entry name" value="SusD_RagB_dom"/>
</dbReference>
<proteinExistence type="inferred from homology"/>
<evidence type="ECO:0000256" key="3">
    <source>
        <dbReference type="ARBA" id="ARBA00022729"/>
    </source>
</evidence>
<comment type="caution">
    <text evidence="9">The sequence shown here is derived from an EMBL/GenBank/DDBJ whole genome shotgun (WGS) entry which is preliminary data.</text>
</comment>
<evidence type="ECO:0000256" key="1">
    <source>
        <dbReference type="ARBA" id="ARBA00004442"/>
    </source>
</evidence>
<sequence>MKKIVMCLLLACAATACKEDILEQYPKGSLSSGDLSNKTAAEALVVASYALLDGVYNGPIETIFNPASNWSYSDVRSDDAYKGGGGTGDLGELNSLELGIIAPDNSLIERKWRALYFAVARCNKALKSLNSVPDAGFPEKATRIAEVRVLRAHYYFELKRHFYTFPYLDESVVEGQEGKVANTLTSEQLWQKITDDLTAAALVLPPTQTDLGRVNKFVAYAYLAKVNLYQRKWAETITAADQVINSGQYRLQANLEALYSDPNVEHGGENIFAVETTVTDGSTTSGLLNWGDLLTSPPGPAYGGGDHFHRPSQNLVNAFKVDANGLPLLDTFNNSDLSPSATTVPVDPRLDHAIGRPGITWKDFRGEVYGNNWIREGATYGPYSKKKNIIYVNSPLRAAQGFPWALGALNFPLIKYSDLLLWKAEALIESGGNLEDARALINQIRTRAANTPPVLTLNGAAPAATYRIGTYPTAGWTQAYARKALRMERRLELCMEGHRFYDLVRYGDAAATLTTYAQQETPKRPFLSAFRFTANKNEYLPIPQNEIDRSGGVLTQNQFYR</sequence>
<dbReference type="Pfam" id="PF07980">
    <property type="entry name" value="SusD_RagB"/>
    <property type="match status" value="1"/>
</dbReference>
<evidence type="ECO:0000313" key="9">
    <source>
        <dbReference type="EMBL" id="MBD2722767.1"/>
    </source>
</evidence>
<feature type="signal peptide" evidence="6">
    <location>
        <begin position="1"/>
        <end position="18"/>
    </location>
</feature>
<dbReference type="InterPro" id="IPR033985">
    <property type="entry name" value="SusD-like_N"/>
</dbReference>
<keyword evidence="3 6" id="KW-0732">Signal</keyword>
<dbReference type="Gene3D" id="1.25.40.390">
    <property type="match status" value="1"/>
</dbReference>
<protein>
    <submittedName>
        <fullName evidence="9">RagB/SusD family nutrient uptake outer membrane protein</fullName>
    </submittedName>
</protein>
<reference evidence="9 10" key="1">
    <citation type="submission" date="2020-09" db="EMBL/GenBank/DDBJ databases">
        <authorList>
            <person name="Kim M.K."/>
        </authorList>
    </citation>
    <scope>NUCLEOTIDE SEQUENCE [LARGE SCALE GENOMIC DNA]</scope>
    <source>
        <strain evidence="9 10">BT189</strain>
    </source>
</reference>
<comment type="similarity">
    <text evidence="2">Belongs to the SusD family.</text>
</comment>
<name>A0ABR8JS28_9BACT</name>
<keyword evidence="5" id="KW-0998">Cell outer membrane</keyword>
<keyword evidence="10" id="KW-1185">Reference proteome</keyword>
<dbReference type="SUPFAM" id="SSF48452">
    <property type="entry name" value="TPR-like"/>
    <property type="match status" value="1"/>
</dbReference>
<dbReference type="InterPro" id="IPR011990">
    <property type="entry name" value="TPR-like_helical_dom_sf"/>
</dbReference>
<dbReference type="EMBL" id="JACXAC010000004">
    <property type="protein sequence ID" value="MBD2722767.1"/>
    <property type="molecule type" value="Genomic_DNA"/>
</dbReference>
<dbReference type="PROSITE" id="PS51257">
    <property type="entry name" value="PROKAR_LIPOPROTEIN"/>
    <property type="match status" value="1"/>
</dbReference>
<evidence type="ECO:0000313" key="10">
    <source>
        <dbReference type="Proteomes" id="UP000606003"/>
    </source>
</evidence>
<evidence type="ECO:0000256" key="2">
    <source>
        <dbReference type="ARBA" id="ARBA00006275"/>
    </source>
</evidence>
<keyword evidence="4" id="KW-0472">Membrane</keyword>
<feature type="domain" description="SusD-like N-terminal" evidence="8">
    <location>
        <begin position="99"/>
        <end position="228"/>
    </location>
</feature>
<evidence type="ECO:0000259" key="7">
    <source>
        <dbReference type="Pfam" id="PF07980"/>
    </source>
</evidence>
<comment type="subcellular location">
    <subcellularLocation>
        <location evidence="1">Cell outer membrane</location>
    </subcellularLocation>
</comment>
<dbReference type="Pfam" id="PF14322">
    <property type="entry name" value="SusD-like_3"/>
    <property type="match status" value="1"/>
</dbReference>
<evidence type="ECO:0000259" key="8">
    <source>
        <dbReference type="Pfam" id="PF14322"/>
    </source>
</evidence>
<organism evidence="9 10">
    <name type="scientific">Hymenobacter armeniacus</name>
    <dbReference type="NCBI Taxonomy" id="2771358"/>
    <lineage>
        <taxon>Bacteria</taxon>
        <taxon>Pseudomonadati</taxon>
        <taxon>Bacteroidota</taxon>
        <taxon>Cytophagia</taxon>
        <taxon>Cytophagales</taxon>
        <taxon>Hymenobacteraceae</taxon>
        <taxon>Hymenobacter</taxon>
    </lineage>
</organism>
<accession>A0ABR8JS28</accession>
<evidence type="ECO:0000256" key="4">
    <source>
        <dbReference type="ARBA" id="ARBA00023136"/>
    </source>
</evidence>
<feature type="domain" description="RagB/SusD" evidence="7">
    <location>
        <begin position="296"/>
        <end position="560"/>
    </location>
</feature>
<feature type="chain" id="PRO_5045203651" evidence="6">
    <location>
        <begin position="19"/>
        <end position="561"/>
    </location>
</feature>
<evidence type="ECO:0000256" key="5">
    <source>
        <dbReference type="ARBA" id="ARBA00023237"/>
    </source>
</evidence>
<dbReference type="RefSeq" id="WP_190924735.1">
    <property type="nucleotide sequence ID" value="NZ_JACXAC010000004.1"/>
</dbReference>